<dbReference type="HOGENOM" id="CLU_2103796_0_0_10"/>
<evidence type="ECO:0000313" key="2">
    <source>
        <dbReference type="EMBL" id="EIJ37821.1"/>
    </source>
</evidence>
<feature type="transmembrane region" description="Helical" evidence="1">
    <location>
        <begin position="92"/>
        <end position="111"/>
    </location>
</feature>
<dbReference type="eggNOG" id="ENOG50331F5">
    <property type="taxonomic scope" value="Bacteria"/>
</dbReference>
<evidence type="ECO:0000313" key="3">
    <source>
        <dbReference type="Proteomes" id="UP000004690"/>
    </source>
</evidence>
<dbReference type="AlphaFoldDB" id="I3C2H8"/>
<dbReference type="Proteomes" id="UP000004690">
    <property type="component" value="Unassembled WGS sequence"/>
</dbReference>
<gene>
    <name evidence="2" type="ORF">JoomaDRAFT_0790</name>
</gene>
<dbReference type="RefSeq" id="WP_008610867.1">
    <property type="nucleotide sequence ID" value="NZ_JH651379.1"/>
</dbReference>
<organism evidence="2 3">
    <name type="scientific">Galbibacter orientalis DSM 19592</name>
    <dbReference type="NCBI Taxonomy" id="926559"/>
    <lineage>
        <taxon>Bacteria</taxon>
        <taxon>Pseudomonadati</taxon>
        <taxon>Bacteroidota</taxon>
        <taxon>Flavobacteriia</taxon>
        <taxon>Flavobacteriales</taxon>
        <taxon>Flavobacteriaceae</taxon>
        <taxon>Galbibacter</taxon>
    </lineage>
</organism>
<evidence type="ECO:0000256" key="1">
    <source>
        <dbReference type="SAM" id="Phobius"/>
    </source>
</evidence>
<accession>I3C2H8</accession>
<protein>
    <submittedName>
        <fullName evidence="2">Uncharacterized protein</fullName>
    </submittedName>
</protein>
<dbReference type="OrthoDB" id="1139350at2"/>
<dbReference type="EMBL" id="JH651379">
    <property type="protein sequence ID" value="EIJ37821.1"/>
    <property type="molecule type" value="Genomic_DNA"/>
</dbReference>
<proteinExistence type="predicted"/>
<keyword evidence="1" id="KW-0472">Membrane</keyword>
<keyword evidence="3" id="KW-1185">Reference proteome</keyword>
<sequence>MKTIQKEIKEASLTNNCPECFSNQGLLLTFYQKHIESAWYINATKEITDKIVCGNCNTTIYPVRWTEDIERVREFYAKTVENPKTYFKLTRLSIFMMLAIVGIAIAVFIFLRSNNSI</sequence>
<keyword evidence="1" id="KW-1133">Transmembrane helix</keyword>
<dbReference type="STRING" id="926559.JoomaDRAFT_0790"/>
<name>I3C2H8_9FLAO</name>
<keyword evidence="1" id="KW-0812">Transmembrane</keyword>
<reference evidence="2 3" key="1">
    <citation type="submission" date="2012-02" db="EMBL/GenBank/DDBJ databases">
        <title>Improved High-Quality Draft genome of Joostella marina DSM 19592.</title>
        <authorList>
            <consortium name="US DOE Joint Genome Institute (JGI-PGF)"/>
            <person name="Lucas S."/>
            <person name="Copeland A."/>
            <person name="Lapidus A."/>
            <person name="Bruce D."/>
            <person name="Goodwin L."/>
            <person name="Pitluck S."/>
            <person name="Peters L."/>
            <person name="Chertkov O."/>
            <person name="Ovchinnikova G."/>
            <person name="Kyrpides N."/>
            <person name="Mavromatis K."/>
            <person name="Detter J.C."/>
            <person name="Han C."/>
            <person name="Land M."/>
            <person name="Hauser L."/>
            <person name="Markowitz V."/>
            <person name="Cheng J.-F."/>
            <person name="Hugenholtz P."/>
            <person name="Woyke T."/>
            <person name="Wu D."/>
            <person name="Tindall B."/>
            <person name="Brambilla E."/>
            <person name="Klenk H.-P."/>
            <person name="Eisen J.A."/>
        </authorList>
    </citation>
    <scope>NUCLEOTIDE SEQUENCE [LARGE SCALE GENOMIC DNA]</scope>
    <source>
        <strain evidence="2 3">DSM 19592</strain>
    </source>
</reference>